<evidence type="ECO:0000313" key="1">
    <source>
        <dbReference type="EMBL" id="TWI38850.1"/>
    </source>
</evidence>
<dbReference type="SUPFAM" id="SSF69118">
    <property type="entry name" value="AhpD-like"/>
    <property type="match status" value="1"/>
</dbReference>
<name>A0A562P3M5_9HYPH</name>
<gene>
    <name evidence="1" type="ORF">IQ26_02273</name>
</gene>
<sequence>MPADVLGLALRLIENLASAGPGSALAEAMEKRAEILRLSEAAHNAVLLPREPGGLSHGLRAALAARMARLNRNPALASHYDTLVARADEPTTASLVNPGTNVTDRRTAEIVRHADRLTLAPREATRAHVDALREVGVADADIVRLSELAAFVNYQVRVIAGITLIGGMR</sequence>
<comment type="caution">
    <text evidence="1">The sequence shown here is derived from an EMBL/GenBank/DDBJ whole genome shotgun (WGS) entry which is preliminary data.</text>
</comment>
<proteinExistence type="predicted"/>
<dbReference type="Proteomes" id="UP000317122">
    <property type="component" value="Unassembled WGS sequence"/>
</dbReference>
<dbReference type="InterPro" id="IPR029032">
    <property type="entry name" value="AhpD-like"/>
</dbReference>
<dbReference type="AlphaFoldDB" id="A0A562P3M5"/>
<keyword evidence="2" id="KW-1185">Reference proteome</keyword>
<organism evidence="1 2">
    <name type="scientific">Mesorhizobium tianshanense</name>
    <dbReference type="NCBI Taxonomy" id="39844"/>
    <lineage>
        <taxon>Bacteria</taxon>
        <taxon>Pseudomonadati</taxon>
        <taxon>Pseudomonadota</taxon>
        <taxon>Alphaproteobacteria</taxon>
        <taxon>Hyphomicrobiales</taxon>
        <taxon>Phyllobacteriaceae</taxon>
        <taxon>Mesorhizobium</taxon>
    </lineage>
</organism>
<protein>
    <submittedName>
        <fullName evidence="1">Uncharacterized protein YciW</fullName>
    </submittedName>
</protein>
<evidence type="ECO:0000313" key="2">
    <source>
        <dbReference type="Proteomes" id="UP000317122"/>
    </source>
</evidence>
<reference evidence="1 2" key="1">
    <citation type="journal article" date="2015" name="Stand. Genomic Sci.">
        <title>Genomic Encyclopedia of Bacterial and Archaeal Type Strains, Phase III: the genomes of soil and plant-associated and newly described type strains.</title>
        <authorList>
            <person name="Whitman W.B."/>
            <person name="Woyke T."/>
            <person name="Klenk H.P."/>
            <person name="Zhou Y."/>
            <person name="Lilburn T.G."/>
            <person name="Beck B.J."/>
            <person name="De Vos P."/>
            <person name="Vandamme P."/>
            <person name="Eisen J.A."/>
            <person name="Garrity G."/>
            <person name="Hugenholtz P."/>
            <person name="Kyrpides N.C."/>
        </authorList>
    </citation>
    <scope>NUCLEOTIDE SEQUENCE [LARGE SCALE GENOMIC DNA]</scope>
    <source>
        <strain evidence="1 2">CGMCC 1.2546</strain>
    </source>
</reference>
<dbReference type="EMBL" id="VLKT01000011">
    <property type="protein sequence ID" value="TWI38850.1"/>
    <property type="molecule type" value="Genomic_DNA"/>
</dbReference>
<dbReference type="Gene3D" id="1.20.1290.10">
    <property type="entry name" value="AhpD-like"/>
    <property type="match status" value="1"/>
</dbReference>
<accession>A0A562P3M5</accession>